<evidence type="ECO:0000313" key="10">
    <source>
        <dbReference type="Proteomes" id="UP001491310"/>
    </source>
</evidence>
<dbReference type="InterPro" id="IPR029063">
    <property type="entry name" value="SAM-dependent_MTases_sf"/>
</dbReference>
<dbReference type="Gene3D" id="3.40.50.150">
    <property type="entry name" value="Vaccinia Virus protein VP39"/>
    <property type="match status" value="1"/>
</dbReference>
<evidence type="ECO:0000256" key="7">
    <source>
        <dbReference type="ARBA" id="ARBA00047841"/>
    </source>
</evidence>
<protein>
    <recommendedName>
        <fullName evidence="5">phosphoethanolamine N-methyltransferase</fullName>
        <ecNumber evidence="5">2.1.1.103</ecNumber>
    </recommendedName>
</protein>
<dbReference type="EC" id="2.1.1.103" evidence="5"/>
<evidence type="ECO:0000256" key="2">
    <source>
        <dbReference type="ARBA" id="ARBA00005189"/>
    </source>
</evidence>
<accession>A0ABR2YDE8</accession>
<sequence length="237" mass="25494">MVESDSVVLDVATGTGLIAISTAKLLERSGRVVALDISSAMISKAEEKAEALGLSNITFLVADVEDVTFDDASFDSILSASAIPYLQDVKATFGKFSSWLRPGGRFVFNTPQSPMFAASDIGHRVLADVCGLDLLDAAHEVGDVSRVKNLLLSVGFKDVEVPDTFVMKDTSPEAFAERMWKSTTGFAMTPVDAVLSEQQLEGVKEKYIIALTEEGKRLQVGGDIVNPYNELFVIAHA</sequence>
<dbReference type="EMBL" id="JALJOT010000015">
    <property type="protein sequence ID" value="KAK9902735.1"/>
    <property type="molecule type" value="Genomic_DNA"/>
</dbReference>
<reference evidence="9 10" key="1">
    <citation type="journal article" date="2024" name="Nat. Commun.">
        <title>Phylogenomics reveals the evolutionary origins of lichenization in chlorophyte algae.</title>
        <authorList>
            <person name="Puginier C."/>
            <person name="Libourel C."/>
            <person name="Otte J."/>
            <person name="Skaloud P."/>
            <person name="Haon M."/>
            <person name="Grisel S."/>
            <person name="Petersen M."/>
            <person name="Berrin J.G."/>
            <person name="Delaux P.M."/>
            <person name="Dal Grande F."/>
            <person name="Keller J."/>
        </authorList>
    </citation>
    <scope>NUCLEOTIDE SEQUENCE [LARGE SCALE GENOMIC DNA]</scope>
    <source>
        <strain evidence="9 10">SAG 216-7</strain>
    </source>
</reference>
<evidence type="ECO:0000256" key="5">
    <source>
        <dbReference type="ARBA" id="ARBA00035674"/>
    </source>
</evidence>
<evidence type="ECO:0000256" key="6">
    <source>
        <dbReference type="ARBA" id="ARBA00047619"/>
    </source>
</evidence>
<comment type="caution">
    <text evidence="9">The sequence shown here is derived from an EMBL/GenBank/DDBJ whole genome shotgun (WGS) entry which is preliminary data.</text>
</comment>
<keyword evidence="3" id="KW-0489">Methyltransferase</keyword>
<evidence type="ECO:0000256" key="4">
    <source>
        <dbReference type="ARBA" id="ARBA00022679"/>
    </source>
</evidence>
<comment type="pathway">
    <text evidence="2">Lipid metabolism.</text>
</comment>
<evidence type="ECO:0000256" key="1">
    <source>
        <dbReference type="ARBA" id="ARBA00004969"/>
    </source>
</evidence>
<evidence type="ECO:0000259" key="8">
    <source>
        <dbReference type="Pfam" id="PF13847"/>
    </source>
</evidence>
<keyword evidence="4" id="KW-0808">Transferase</keyword>
<comment type="catalytic activity">
    <reaction evidence="6">
        <text>N,N-dimethylethanolamine phosphate + S-adenosyl-L-methionine = phosphocholine + S-adenosyl-L-homocysteine + H(+)</text>
        <dbReference type="Rhea" id="RHEA:25325"/>
        <dbReference type="ChEBI" id="CHEBI:15378"/>
        <dbReference type="ChEBI" id="CHEBI:57856"/>
        <dbReference type="ChEBI" id="CHEBI:58641"/>
        <dbReference type="ChEBI" id="CHEBI:59789"/>
        <dbReference type="ChEBI" id="CHEBI:295975"/>
        <dbReference type="EC" id="2.1.1.103"/>
    </reaction>
    <physiologicalReaction direction="left-to-right" evidence="6">
        <dbReference type="Rhea" id="RHEA:25326"/>
    </physiologicalReaction>
</comment>
<dbReference type="PANTHER" id="PTHR44307:SF2">
    <property type="entry name" value="PHOSPHOETHANOLAMINE METHYLTRANSFERASE ISOFORM X1"/>
    <property type="match status" value="1"/>
</dbReference>
<evidence type="ECO:0000256" key="3">
    <source>
        <dbReference type="ARBA" id="ARBA00022603"/>
    </source>
</evidence>
<comment type="catalytic activity">
    <reaction evidence="7">
        <text>N-methylethanolamine phosphate + S-adenosyl-L-methionine = N,N-dimethylethanolamine phosphate + S-adenosyl-L-homocysteine + H(+)</text>
        <dbReference type="Rhea" id="RHEA:25321"/>
        <dbReference type="ChEBI" id="CHEBI:15378"/>
        <dbReference type="ChEBI" id="CHEBI:57781"/>
        <dbReference type="ChEBI" id="CHEBI:57856"/>
        <dbReference type="ChEBI" id="CHEBI:58641"/>
        <dbReference type="ChEBI" id="CHEBI:59789"/>
        <dbReference type="EC" id="2.1.1.103"/>
    </reaction>
    <physiologicalReaction direction="left-to-right" evidence="7">
        <dbReference type="Rhea" id="RHEA:25322"/>
    </physiologicalReaction>
</comment>
<dbReference type="Pfam" id="PF13847">
    <property type="entry name" value="Methyltransf_31"/>
    <property type="match status" value="1"/>
</dbReference>
<name>A0ABR2YDE8_9CHLO</name>
<dbReference type="PANTHER" id="PTHR44307">
    <property type="entry name" value="PHOSPHOETHANOLAMINE METHYLTRANSFERASE"/>
    <property type="match status" value="1"/>
</dbReference>
<organism evidence="9 10">
    <name type="scientific">Coccomyxa subellipsoidea</name>
    <dbReference type="NCBI Taxonomy" id="248742"/>
    <lineage>
        <taxon>Eukaryota</taxon>
        <taxon>Viridiplantae</taxon>
        <taxon>Chlorophyta</taxon>
        <taxon>core chlorophytes</taxon>
        <taxon>Trebouxiophyceae</taxon>
        <taxon>Trebouxiophyceae incertae sedis</taxon>
        <taxon>Coccomyxaceae</taxon>
        <taxon>Coccomyxa</taxon>
    </lineage>
</organism>
<dbReference type="Proteomes" id="UP001491310">
    <property type="component" value="Unassembled WGS sequence"/>
</dbReference>
<evidence type="ECO:0000313" key="9">
    <source>
        <dbReference type="EMBL" id="KAK9902735.1"/>
    </source>
</evidence>
<comment type="pathway">
    <text evidence="1">Phospholipid metabolism; phosphatidylcholine biosynthesis.</text>
</comment>
<proteinExistence type="predicted"/>
<keyword evidence="10" id="KW-1185">Reference proteome</keyword>
<dbReference type="SUPFAM" id="SSF53335">
    <property type="entry name" value="S-adenosyl-L-methionine-dependent methyltransferases"/>
    <property type="match status" value="1"/>
</dbReference>
<dbReference type="InterPro" id="IPR025714">
    <property type="entry name" value="Methyltranfer_dom"/>
</dbReference>
<feature type="domain" description="Methyltransferase" evidence="8">
    <location>
        <begin position="4"/>
        <end position="112"/>
    </location>
</feature>
<dbReference type="CDD" id="cd02440">
    <property type="entry name" value="AdoMet_MTases"/>
    <property type="match status" value="1"/>
</dbReference>
<gene>
    <name evidence="9" type="ORF">WJX75_004279</name>
</gene>